<dbReference type="RefSeq" id="XP_018023324.1">
    <property type="nucleotide sequence ID" value="XM_018167835.2"/>
</dbReference>
<reference evidence="11" key="1">
    <citation type="submission" date="2025-08" db="UniProtKB">
        <authorList>
            <consortium name="RefSeq"/>
        </authorList>
    </citation>
    <scope>IDENTIFICATION</scope>
    <source>
        <tissue evidence="11">Whole organism</tissue>
    </source>
</reference>
<evidence type="ECO:0000313" key="10">
    <source>
        <dbReference type="Proteomes" id="UP000694843"/>
    </source>
</evidence>
<dbReference type="InterPro" id="IPR005786">
    <property type="entry name" value="B_amino_transII"/>
</dbReference>
<name>A0A8B7PAY5_HYAAZ</name>
<keyword evidence="4 11" id="KW-0032">Aminotransferase</keyword>
<evidence type="ECO:0000313" key="11">
    <source>
        <dbReference type="RefSeq" id="XP_018023324.1"/>
    </source>
</evidence>
<evidence type="ECO:0000256" key="4">
    <source>
        <dbReference type="ARBA" id="ARBA00022576"/>
    </source>
</evidence>
<keyword evidence="6" id="KW-0808">Transferase</keyword>
<dbReference type="PANTHER" id="PTHR11825:SF44">
    <property type="entry name" value="BRANCHED-CHAIN-AMINO-ACID AMINOTRANSFERASE"/>
    <property type="match status" value="1"/>
</dbReference>
<comment type="similarity">
    <text evidence="2">Belongs to the class-IV pyridoxal-phosphate-dependent aminotransferase family.</text>
</comment>
<dbReference type="GO" id="GO:0009098">
    <property type="term" value="P:L-leucine biosynthetic process"/>
    <property type="evidence" value="ECO:0007669"/>
    <property type="project" value="TreeGrafter"/>
</dbReference>
<dbReference type="Proteomes" id="UP000694843">
    <property type="component" value="Unplaced"/>
</dbReference>
<evidence type="ECO:0000256" key="9">
    <source>
        <dbReference type="PIRSR" id="PIRSR006468-1"/>
    </source>
</evidence>
<evidence type="ECO:0000256" key="6">
    <source>
        <dbReference type="ARBA" id="ARBA00022679"/>
    </source>
</evidence>
<dbReference type="FunFam" id="3.20.10.10:FF:000004">
    <property type="entry name" value="Branched-chain-amino-acid aminotransferase"/>
    <property type="match status" value="1"/>
</dbReference>
<evidence type="ECO:0000256" key="1">
    <source>
        <dbReference type="ARBA" id="ARBA00001933"/>
    </source>
</evidence>
<evidence type="ECO:0000256" key="5">
    <source>
        <dbReference type="ARBA" id="ARBA00022605"/>
    </source>
</evidence>
<dbReference type="Gene3D" id="3.20.10.10">
    <property type="entry name" value="D-amino Acid Aminotransferase, subunit A, domain 2"/>
    <property type="match status" value="1"/>
</dbReference>
<dbReference type="CDD" id="cd01557">
    <property type="entry name" value="BCAT_beta_family"/>
    <property type="match status" value="1"/>
</dbReference>
<dbReference type="KEGG" id="hazt:108679231"/>
<dbReference type="GeneID" id="108679231"/>
<dbReference type="PIRSF" id="PIRSF006468">
    <property type="entry name" value="BCAT1"/>
    <property type="match status" value="1"/>
</dbReference>
<protein>
    <recommendedName>
        <fullName evidence="3">branched-chain-amino-acid transaminase</fullName>
        <ecNumber evidence="3">2.6.1.42</ecNumber>
    </recommendedName>
</protein>
<dbReference type="GO" id="GO:0004084">
    <property type="term" value="F:branched-chain-amino-acid transaminase activity"/>
    <property type="evidence" value="ECO:0007669"/>
    <property type="project" value="UniProtKB-EC"/>
</dbReference>
<dbReference type="InterPro" id="IPR033939">
    <property type="entry name" value="BCAT_family"/>
</dbReference>
<dbReference type="FunFam" id="3.30.470.10:FF:000002">
    <property type="entry name" value="Branched-chain-amino-acid aminotransferase"/>
    <property type="match status" value="1"/>
</dbReference>
<keyword evidence="7" id="KW-0663">Pyridoxal phosphate</keyword>
<dbReference type="InterPro" id="IPR036038">
    <property type="entry name" value="Aminotransferase-like"/>
</dbReference>
<keyword evidence="5" id="KW-0028">Amino-acid biosynthesis</keyword>
<dbReference type="NCBIfam" id="TIGR01123">
    <property type="entry name" value="ilvE_II"/>
    <property type="match status" value="1"/>
</dbReference>
<keyword evidence="8" id="KW-0100">Branched-chain amino acid biosynthesis</keyword>
<organism evidence="10 11">
    <name type="scientific">Hyalella azteca</name>
    <name type="common">Amphipod</name>
    <dbReference type="NCBI Taxonomy" id="294128"/>
    <lineage>
        <taxon>Eukaryota</taxon>
        <taxon>Metazoa</taxon>
        <taxon>Ecdysozoa</taxon>
        <taxon>Arthropoda</taxon>
        <taxon>Crustacea</taxon>
        <taxon>Multicrustacea</taxon>
        <taxon>Malacostraca</taxon>
        <taxon>Eumalacostraca</taxon>
        <taxon>Peracarida</taxon>
        <taxon>Amphipoda</taxon>
        <taxon>Senticaudata</taxon>
        <taxon>Talitrida</taxon>
        <taxon>Talitroidea</taxon>
        <taxon>Hyalellidae</taxon>
        <taxon>Hyalella</taxon>
    </lineage>
</organism>
<proteinExistence type="inferred from homology"/>
<dbReference type="OrthoDB" id="1732691at2759"/>
<evidence type="ECO:0000256" key="8">
    <source>
        <dbReference type="ARBA" id="ARBA00023304"/>
    </source>
</evidence>
<dbReference type="AlphaFoldDB" id="A0A8B7PAY5"/>
<dbReference type="InterPro" id="IPR043131">
    <property type="entry name" value="BCAT-like_N"/>
</dbReference>
<accession>A0A8B7PAY5</accession>
<dbReference type="NCBIfam" id="NF009897">
    <property type="entry name" value="PRK13357.1"/>
    <property type="match status" value="1"/>
</dbReference>
<dbReference type="InterPro" id="IPR001544">
    <property type="entry name" value="Aminotrans_IV"/>
</dbReference>
<dbReference type="GO" id="GO:0005739">
    <property type="term" value="C:mitochondrion"/>
    <property type="evidence" value="ECO:0007669"/>
    <property type="project" value="TreeGrafter"/>
</dbReference>
<comment type="cofactor">
    <cofactor evidence="1">
        <name>pyridoxal 5'-phosphate</name>
        <dbReference type="ChEBI" id="CHEBI:597326"/>
    </cofactor>
</comment>
<feature type="modified residue" description="N6-(pyridoxal phosphate)lysine" evidence="9">
    <location>
        <position position="240"/>
    </location>
</feature>
<evidence type="ECO:0000256" key="7">
    <source>
        <dbReference type="ARBA" id="ARBA00022898"/>
    </source>
</evidence>
<sequence>MARVWVNSASLAFVYNNFLRNSAKNHPYLKNGVRLMSTQATFKASDVEIEFCRTDQLKPKPAVKDLVFGVTFTDHMLEVEWTEADGWGKPKISPFHYFSIHPGAKVLHYATELFEGMKAYRTCNGQICMFRPDMNMKRMIRTAKRASLPTFDQDELIVLMKKLISIDQEWVPHAESSSLYIRPAIIAHEEVLKVEQPRKALLFVILSPTGPYFTSGYNPVSLLADPKYVRAWPGGCGDAKMGSNYAPTLAVQKEAMKLGHAQVLWLYGPDHRITEVGAMNIMILLDKGNGERELVTPPLDGLILPGVTRASLLELARSWREFEVNERDITMAELLEHSRNNRILEMFGCGTAAVVCPVGSISYNGQTIRIPTMEHKQPLTTRFYDAITDIQYGRTPHPWSVPIE</sequence>
<dbReference type="SUPFAM" id="SSF56752">
    <property type="entry name" value="D-aminoacid aminotransferase-like PLP-dependent enzymes"/>
    <property type="match status" value="1"/>
</dbReference>
<dbReference type="InterPro" id="IPR043132">
    <property type="entry name" value="BCAT-like_C"/>
</dbReference>
<dbReference type="PANTHER" id="PTHR11825">
    <property type="entry name" value="SUBGROUP IIII AMINOTRANSFERASE"/>
    <property type="match status" value="1"/>
</dbReference>
<evidence type="ECO:0000256" key="2">
    <source>
        <dbReference type="ARBA" id="ARBA00009320"/>
    </source>
</evidence>
<evidence type="ECO:0000256" key="3">
    <source>
        <dbReference type="ARBA" id="ARBA00013053"/>
    </source>
</evidence>
<dbReference type="EC" id="2.6.1.42" evidence="3"/>
<dbReference type="CTD" id="32297"/>
<dbReference type="OMA" id="TDFRFIA"/>
<dbReference type="GO" id="GO:0009099">
    <property type="term" value="P:L-valine biosynthetic process"/>
    <property type="evidence" value="ECO:0007669"/>
    <property type="project" value="TreeGrafter"/>
</dbReference>
<gene>
    <name evidence="11" type="primary">LOC108679231</name>
</gene>
<dbReference type="Pfam" id="PF01063">
    <property type="entry name" value="Aminotran_4"/>
    <property type="match status" value="1"/>
</dbReference>
<keyword evidence="10" id="KW-1185">Reference proteome</keyword>
<dbReference type="Gene3D" id="3.30.470.10">
    <property type="match status" value="1"/>
</dbReference>